<dbReference type="STRING" id="436017.A4RV21"/>
<dbReference type="Proteomes" id="UP000001568">
    <property type="component" value="Chromosome 3"/>
</dbReference>
<dbReference type="Gene3D" id="3.40.30.10">
    <property type="entry name" value="Glutaredoxin"/>
    <property type="match status" value="1"/>
</dbReference>
<dbReference type="InterPro" id="IPR019389">
    <property type="entry name" value="Selenoprotein_T"/>
</dbReference>
<dbReference type="PANTHER" id="PTHR13544">
    <property type="entry name" value="SELENOPROTEIN T"/>
    <property type="match status" value="1"/>
</dbReference>
<evidence type="ECO:0000313" key="3">
    <source>
        <dbReference type="EMBL" id="ABO95060.1"/>
    </source>
</evidence>
<reference evidence="3 4" key="1">
    <citation type="journal article" date="2007" name="Proc. Natl. Acad. Sci. U.S.A.">
        <title>The tiny eukaryote Ostreococcus provides genomic insights into the paradox of plankton speciation.</title>
        <authorList>
            <person name="Palenik B."/>
            <person name="Grimwood J."/>
            <person name="Aerts A."/>
            <person name="Rouze P."/>
            <person name="Salamov A."/>
            <person name="Putnam N."/>
            <person name="Dupont C."/>
            <person name="Jorgensen R."/>
            <person name="Derelle E."/>
            <person name="Rombauts S."/>
            <person name="Zhou K."/>
            <person name="Otillar R."/>
            <person name="Merchant S.S."/>
            <person name="Podell S."/>
            <person name="Gaasterland T."/>
            <person name="Napoli C."/>
            <person name="Gendler K."/>
            <person name="Manuell A."/>
            <person name="Tai V."/>
            <person name="Vallon O."/>
            <person name="Piganeau G."/>
            <person name="Jancek S."/>
            <person name="Heijde M."/>
            <person name="Jabbari K."/>
            <person name="Bowler C."/>
            <person name="Lohr M."/>
            <person name="Robbens S."/>
            <person name="Werner G."/>
            <person name="Dubchak I."/>
            <person name="Pazour G.J."/>
            <person name="Ren Q."/>
            <person name="Paulsen I."/>
            <person name="Delwiche C."/>
            <person name="Schmutz J."/>
            <person name="Rokhsar D."/>
            <person name="Van de Peer Y."/>
            <person name="Moreau H."/>
            <person name="Grigoriev I.V."/>
        </authorList>
    </citation>
    <scope>NUCLEOTIDE SEQUENCE [LARGE SCALE GENOMIC DNA]</scope>
    <source>
        <strain evidence="3 4">CCE9901</strain>
    </source>
</reference>
<dbReference type="InterPro" id="IPR036249">
    <property type="entry name" value="Thioredoxin-like_sf"/>
</dbReference>
<dbReference type="HOGENOM" id="CLU_2077042_0_0_1"/>
<dbReference type="GO" id="GO:0045454">
    <property type="term" value="P:cell redox homeostasis"/>
    <property type="evidence" value="ECO:0007669"/>
    <property type="project" value="TreeGrafter"/>
</dbReference>
<dbReference type="Gramene" id="ABO95060">
    <property type="protein sequence ID" value="ABO95060"/>
    <property type="gene ID" value="OSTLU_30820"/>
</dbReference>
<dbReference type="SUPFAM" id="SSF52833">
    <property type="entry name" value="Thioredoxin-like"/>
    <property type="match status" value="1"/>
</dbReference>
<dbReference type="GO" id="GO:0005789">
    <property type="term" value="C:endoplasmic reticulum membrane"/>
    <property type="evidence" value="ECO:0007669"/>
    <property type="project" value="TreeGrafter"/>
</dbReference>
<evidence type="ECO:0000313" key="4">
    <source>
        <dbReference type="Proteomes" id="UP000001568"/>
    </source>
</evidence>
<evidence type="ECO:0008006" key="5">
    <source>
        <dbReference type="Google" id="ProtNLM"/>
    </source>
</evidence>
<protein>
    <recommendedName>
        <fullName evidence="5">Selenoprotein T</fullName>
    </recommendedName>
</protein>
<proteinExistence type="predicted"/>
<keyword evidence="1" id="KW-0732">Signal</keyword>
<dbReference type="GeneID" id="5000745"/>
<name>A4RV21_OSTLU</name>
<keyword evidence="2" id="KW-0676">Redox-active center</keyword>
<dbReference type="Pfam" id="PF10262">
    <property type="entry name" value="Rdx"/>
    <property type="match status" value="1"/>
</dbReference>
<organism evidence="3 4">
    <name type="scientific">Ostreococcus lucimarinus (strain CCE9901)</name>
    <dbReference type="NCBI Taxonomy" id="436017"/>
    <lineage>
        <taxon>Eukaryota</taxon>
        <taxon>Viridiplantae</taxon>
        <taxon>Chlorophyta</taxon>
        <taxon>Mamiellophyceae</taxon>
        <taxon>Mamiellales</taxon>
        <taxon>Bathycoccaceae</taxon>
        <taxon>Ostreococcus</taxon>
    </lineage>
</organism>
<dbReference type="AlphaFoldDB" id="A4RV21"/>
<accession>A4RV21</accession>
<dbReference type="PANTHER" id="PTHR13544:SF0">
    <property type="entry name" value="THIOREDOXIN REDUCTASE-LIKE SELENOPROTEIN T"/>
    <property type="match status" value="1"/>
</dbReference>
<evidence type="ECO:0000256" key="2">
    <source>
        <dbReference type="ARBA" id="ARBA00023284"/>
    </source>
</evidence>
<dbReference type="InterPro" id="IPR011893">
    <property type="entry name" value="Selenoprotein_Rdx-typ"/>
</dbReference>
<sequence>MATTGGHWPPSATAVALGRAFSWVQIALWTATFFGERAATRVFGESAVVPAWLKSMSENKFQTAIMTFWVFNIVSANVLNTGAFEVFYDGELVSSKLQSGKLPRVDTIFEGIRAIQGK</sequence>
<evidence type="ECO:0000256" key="1">
    <source>
        <dbReference type="ARBA" id="ARBA00022729"/>
    </source>
</evidence>
<dbReference type="KEGG" id="olu:OSTLU_30820"/>
<dbReference type="eggNOG" id="ENOG502SDDD">
    <property type="taxonomic scope" value="Eukaryota"/>
</dbReference>
<dbReference type="OrthoDB" id="60822at2759"/>
<dbReference type="EMBL" id="CP000583">
    <property type="protein sequence ID" value="ABO95060.1"/>
    <property type="molecule type" value="Genomic_DNA"/>
</dbReference>
<dbReference type="GO" id="GO:0004791">
    <property type="term" value="F:thioredoxin-disulfide reductase (NADPH) activity"/>
    <property type="evidence" value="ECO:0007669"/>
    <property type="project" value="TreeGrafter"/>
</dbReference>
<dbReference type="RefSeq" id="XP_001416767.1">
    <property type="nucleotide sequence ID" value="XM_001416730.1"/>
</dbReference>
<gene>
    <name evidence="3" type="ORF">OSTLU_30820</name>
</gene>
<keyword evidence="4" id="KW-1185">Reference proteome</keyword>